<dbReference type="CDD" id="cd07302">
    <property type="entry name" value="CHD"/>
    <property type="match status" value="1"/>
</dbReference>
<feature type="compositionally biased region" description="Basic and acidic residues" evidence="8">
    <location>
        <begin position="73"/>
        <end position="82"/>
    </location>
</feature>
<dbReference type="Pfam" id="PF00211">
    <property type="entry name" value="Guanylate_cyc"/>
    <property type="match status" value="1"/>
</dbReference>
<dbReference type="CDD" id="cd00130">
    <property type="entry name" value="PAS"/>
    <property type="match status" value="1"/>
</dbReference>
<evidence type="ECO:0000259" key="9">
    <source>
        <dbReference type="PROSITE" id="PS50112"/>
    </source>
</evidence>
<dbReference type="Gene3D" id="3.30.70.1230">
    <property type="entry name" value="Nucleotide cyclase"/>
    <property type="match status" value="1"/>
</dbReference>
<sequence length="912" mass="101195">MSVYVRQHVSMSPHVSDMSDGAGAGSNESVIADKPQDLISALRGSRAALQSSQSELHMLENDAEKVTQFGDDEGGREGEGMGEHFQLGGAGRYDDADLSEEFKKSMKSSTKKMFEILRNEASLIEEGVQRAETEVIRKSREAFQLKQDDRTLLRQQELQDIEINARDQAFNGQMSARGERKAGKIAQRKIMRDTKSRDGQIITLELANSQLDIVNQTLRYRRRMYDAKVEQLEASHSKQLRQLPNAQERRVACERQLLQMEMLPIKDEVIRQSMLKKFRMRTGHQKVTDKRVMDHLLAFQAVELRHIKDEYELEVFEFEAEQANVAKDLSSVSQMRVIQTRDLNAEKERLLVLRELAKMKVLRLQHEEQMKRTAHNNRLRLRKMKAFQDKTLKAKAASAGVASGGTSSNSHAASTNQSTLQSVMQSGSQTPSKSRGMSRSGSSDSIATGNSFLSTDTADTEDLDALDVDADTDVASLSVSIAGMVTSQRLARRELRKVNKAAADKLNLAADERRQQLMMQQGPELESLVMAQQLELATLKAVQEKDIAMEESVHDAETNALIERKTLNFVLNSVDDGIINLSPRGKITRINLATELMFGYEMDEVLGKDIHLLVPVACRKNGKGLIVNGTRKNGETFPCHVAISEVVAEGIHLFTGILRDVTQERAEAAHAQAIERARQVELVAAKNQADELLQRMFPATVATQLLSGVQVEPENFKHATVFFSDVVGFTEIASKCSAIQMVDFLNDLYSAFDNIISQYDAYKVETIGDCYMVVSGCPKPNGDLHAGEIARMALHLVSAVKDITFKGQPDLRIKIRVGICTGPLAAGVVGSKMPRYCLFGNTVNVASRMESNGKAMHIHCTESTFTALQRLGGYHLSVRGTGMDIKGKGKMQTYWLTAKDGFDHAAPTPTAD</sequence>
<evidence type="ECO:0000256" key="1">
    <source>
        <dbReference type="ARBA" id="ARBA00004370"/>
    </source>
</evidence>
<dbReference type="GO" id="GO:0004016">
    <property type="term" value="F:adenylate cyclase activity"/>
    <property type="evidence" value="ECO:0007669"/>
    <property type="project" value="TreeGrafter"/>
</dbReference>
<dbReference type="PANTHER" id="PTHR11920">
    <property type="entry name" value="GUANYLYL CYCLASE"/>
    <property type="match status" value="1"/>
</dbReference>
<evidence type="ECO:0000256" key="6">
    <source>
        <dbReference type="ARBA" id="ARBA00023239"/>
    </source>
</evidence>
<evidence type="ECO:0000313" key="11">
    <source>
        <dbReference type="EMBL" id="TPX56531.1"/>
    </source>
</evidence>
<dbReference type="FunFam" id="3.30.70.1230:FF:000015">
    <property type="entry name" value="Guanylate cyclase"/>
    <property type="match status" value="1"/>
</dbReference>
<evidence type="ECO:0000256" key="3">
    <source>
        <dbReference type="ARBA" id="ARBA00022741"/>
    </source>
</evidence>
<keyword evidence="3" id="KW-0547">Nucleotide-binding</keyword>
<dbReference type="PANTHER" id="PTHR11920:SF335">
    <property type="entry name" value="GUANYLATE CYCLASE"/>
    <property type="match status" value="1"/>
</dbReference>
<dbReference type="GO" id="GO:0007168">
    <property type="term" value="P:receptor guanylyl cyclase signaling pathway"/>
    <property type="evidence" value="ECO:0007669"/>
    <property type="project" value="TreeGrafter"/>
</dbReference>
<keyword evidence="5" id="KW-0472">Membrane</keyword>
<feature type="region of interest" description="Disordered" evidence="8">
    <location>
        <begin position="1"/>
        <end position="29"/>
    </location>
</feature>
<dbReference type="SUPFAM" id="SSF55785">
    <property type="entry name" value="PYP-like sensor domain (PAS domain)"/>
    <property type="match status" value="1"/>
</dbReference>
<keyword evidence="2" id="KW-0812">Transmembrane</keyword>
<dbReference type="Pfam" id="PF13426">
    <property type="entry name" value="PAS_9"/>
    <property type="match status" value="1"/>
</dbReference>
<dbReference type="InterPro" id="IPR001054">
    <property type="entry name" value="A/G_cyclase"/>
</dbReference>
<accession>A0A507DYK8</accession>
<feature type="domain" description="Guanylate cyclase" evidence="10">
    <location>
        <begin position="720"/>
        <end position="850"/>
    </location>
</feature>
<dbReference type="GO" id="GO:0001653">
    <property type="term" value="F:peptide receptor activity"/>
    <property type="evidence" value="ECO:0007669"/>
    <property type="project" value="TreeGrafter"/>
</dbReference>
<dbReference type="SMART" id="SM00044">
    <property type="entry name" value="CYCc"/>
    <property type="match status" value="1"/>
</dbReference>
<feature type="compositionally biased region" description="Polar residues" evidence="8">
    <location>
        <begin position="411"/>
        <end position="431"/>
    </location>
</feature>
<dbReference type="Proteomes" id="UP000318582">
    <property type="component" value="Unassembled WGS sequence"/>
</dbReference>
<evidence type="ECO:0000259" key="10">
    <source>
        <dbReference type="PROSITE" id="PS50125"/>
    </source>
</evidence>
<evidence type="ECO:0000256" key="5">
    <source>
        <dbReference type="ARBA" id="ARBA00023136"/>
    </source>
</evidence>
<evidence type="ECO:0000313" key="12">
    <source>
        <dbReference type="Proteomes" id="UP000318582"/>
    </source>
</evidence>
<comment type="similarity">
    <text evidence="7">Belongs to the adenylyl cyclase class-4/guanylyl cyclase family.</text>
</comment>
<feature type="domain" description="PAS" evidence="9">
    <location>
        <begin position="563"/>
        <end position="615"/>
    </location>
</feature>
<dbReference type="InterPro" id="IPR029787">
    <property type="entry name" value="Nucleotide_cyclase"/>
</dbReference>
<dbReference type="InterPro" id="IPR035965">
    <property type="entry name" value="PAS-like_dom_sf"/>
</dbReference>
<dbReference type="PROSITE" id="PS50112">
    <property type="entry name" value="PAS"/>
    <property type="match status" value="1"/>
</dbReference>
<dbReference type="STRING" id="109895.A0A507DYK8"/>
<dbReference type="SMART" id="SM00091">
    <property type="entry name" value="PAS"/>
    <property type="match status" value="1"/>
</dbReference>
<dbReference type="GO" id="GO:0000166">
    <property type="term" value="F:nucleotide binding"/>
    <property type="evidence" value="ECO:0007669"/>
    <property type="project" value="UniProtKB-KW"/>
</dbReference>
<dbReference type="PROSITE" id="PS50125">
    <property type="entry name" value="GUANYLATE_CYCLASE_2"/>
    <property type="match status" value="1"/>
</dbReference>
<organism evidence="11 12">
    <name type="scientific">Powellomyces hirtus</name>
    <dbReference type="NCBI Taxonomy" id="109895"/>
    <lineage>
        <taxon>Eukaryota</taxon>
        <taxon>Fungi</taxon>
        <taxon>Fungi incertae sedis</taxon>
        <taxon>Chytridiomycota</taxon>
        <taxon>Chytridiomycota incertae sedis</taxon>
        <taxon>Chytridiomycetes</taxon>
        <taxon>Spizellomycetales</taxon>
        <taxon>Powellomycetaceae</taxon>
        <taxon>Powellomyces</taxon>
    </lineage>
</organism>
<evidence type="ECO:0000256" key="2">
    <source>
        <dbReference type="ARBA" id="ARBA00022692"/>
    </source>
</evidence>
<comment type="subcellular location">
    <subcellularLocation>
        <location evidence="1">Membrane</location>
    </subcellularLocation>
</comment>
<dbReference type="PROSITE" id="PS00452">
    <property type="entry name" value="GUANYLATE_CYCLASE_1"/>
    <property type="match status" value="1"/>
</dbReference>
<dbReference type="GO" id="GO:0004383">
    <property type="term" value="F:guanylate cyclase activity"/>
    <property type="evidence" value="ECO:0007669"/>
    <property type="project" value="TreeGrafter"/>
</dbReference>
<dbReference type="InterPro" id="IPR000014">
    <property type="entry name" value="PAS"/>
</dbReference>
<dbReference type="SUPFAM" id="SSF55073">
    <property type="entry name" value="Nucleotide cyclase"/>
    <property type="match status" value="1"/>
</dbReference>
<protein>
    <recommendedName>
        <fullName evidence="13">Guanylate cyclase</fullName>
    </recommendedName>
</protein>
<dbReference type="EMBL" id="QEAQ01000072">
    <property type="protein sequence ID" value="TPX56531.1"/>
    <property type="molecule type" value="Genomic_DNA"/>
</dbReference>
<name>A0A507DYK8_9FUNG</name>
<dbReference type="InterPro" id="IPR050401">
    <property type="entry name" value="Cyclic_nucleotide_synthase"/>
</dbReference>
<evidence type="ECO:0000256" key="7">
    <source>
        <dbReference type="RuleBase" id="RU000405"/>
    </source>
</evidence>
<dbReference type="Gene3D" id="3.30.450.20">
    <property type="entry name" value="PAS domain"/>
    <property type="match status" value="1"/>
</dbReference>
<dbReference type="AlphaFoldDB" id="A0A507DYK8"/>
<reference evidence="11 12" key="1">
    <citation type="journal article" date="2019" name="Sci. Rep.">
        <title>Comparative genomics of chytrid fungi reveal insights into the obligate biotrophic and pathogenic lifestyle of Synchytrium endobioticum.</title>
        <authorList>
            <person name="van de Vossenberg B.T.L.H."/>
            <person name="Warris S."/>
            <person name="Nguyen H.D.T."/>
            <person name="van Gent-Pelzer M.P.E."/>
            <person name="Joly D.L."/>
            <person name="van de Geest H.C."/>
            <person name="Bonants P.J.M."/>
            <person name="Smith D.S."/>
            <person name="Levesque C.A."/>
            <person name="van der Lee T.A.J."/>
        </authorList>
    </citation>
    <scope>NUCLEOTIDE SEQUENCE [LARGE SCALE GENOMIC DNA]</scope>
    <source>
        <strain evidence="11 12">CBS 809.83</strain>
    </source>
</reference>
<feature type="region of interest" description="Disordered" evidence="8">
    <location>
        <begin position="69"/>
        <end position="92"/>
    </location>
</feature>
<proteinExistence type="inferred from homology"/>
<dbReference type="NCBIfam" id="TIGR00229">
    <property type="entry name" value="sensory_box"/>
    <property type="match status" value="1"/>
</dbReference>
<feature type="compositionally biased region" description="Low complexity" evidence="8">
    <location>
        <begin position="398"/>
        <end position="410"/>
    </location>
</feature>
<comment type="caution">
    <text evidence="11">The sequence shown here is derived from an EMBL/GenBank/DDBJ whole genome shotgun (WGS) entry which is preliminary data.</text>
</comment>
<evidence type="ECO:0008006" key="13">
    <source>
        <dbReference type="Google" id="ProtNLM"/>
    </source>
</evidence>
<feature type="region of interest" description="Disordered" evidence="8">
    <location>
        <begin position="398"/>
        <end position="453"/>
    </location>
</feature>
<feature type="compositionally biased region" description="Low complexity" evidence="8">
    <location>
        <begin position="432"/>
        <end position="445"/>
    </location>
</feature>
<keyword evidence="6 7" id="KW-0456">Lyase</keyword>
<keyword evidence="4" id="KW-1133">Transmembrane helix</keyword>
<dbReference type="InterPro" id="IPR018297">
    <property type="entry name" value="A/G_cyclase_CS"/>
</dbReference>
<dbReference type="GO" id="GO:0005886">
    <property type="term" value="C:plasma membrane"/>
    <property type="evidence" value="ECO:0007669"/>
    <property type="project" value="TreeGrafter"/>
</dbReference>
<keyword evidence="12" id="KW-1185">Reference proteome</keyword>
<gene>
    <name evidence="11" type="ORF">PhCBS80983_g04483</name>
</gene>
<dbReference type="GO" id="GO:0035556">
    <property type="term" value="P:intracellular signal transduction"/>
    <property type="evidence" value="ECO:0007669"/>
    <property type="project" value="InterPro"/>
</dbReference>
<evidence type="ECO:0000256" key="4">
    <source>
        <dbReference type="ARBA" id="ARBA00022989"/>
    </source>
</evidence>
<evidence type="ECO:0000256" key="8">
    <source>
        <dbReference type="SAM" id="MobiDB-lite"/>
    </source>
</evidence>